<protein>
    <recommendedName>
        <fullName evidence="5">Lactonase family protein</fullName>
    </recommendedName>
</protein>
<organism evidence="3 4">
    <name type="scientific">Nocardiopsis kunsanensis</name>
    <dbReference type="NCBI Taxonomy" id="141693"/>
    <lineage>
        <taxon>Bacteria</taxon>
        <taxon>Bacillati</taxon>
        <taxon>Actinomycetota</taxon>
        <taxon>Actinomycetes</taxon>
        <taxon>Streptosporangiales</taxon>
        <taxon>Nocardiopsidaceae</taxon>
        <taxon>Nocardiopsis</taxon>
    </lineage>
</organism>
<evidence type="ECO:0008006" key="5">
    <source>
        <dbReference type="Google" id="ProtNLM"/>
    </source>
</evidence>
<gene>
    <name evidence="3" type="ORF">GCM10007147_14590</name>
</gene>
<dbReference type="Gene3D" id="2.130.10.10">
    <property type="entry name" value="YVTN repeat-like/Quinoprotein amine dehydrogenase"/>
    <property type="match status" value="1"/>
</dbReference>
<evidence type="ECO:0000256" key="1">
    <source>
        <dbReference type="ARBA" id="ARBA00005564"/>
    </source>
</evidence>
<reference evidence="3 4" key="1">
    <citation type="journal article" date="2014" name="Int. J. Syst. Evol. Microbiol.">
        <title>Complete genome sequence of Corynebacterium casei LMG S-19264T (=DSM 44701T), isolated from a smear-ripened cheese.</title>
        <authorList>
            <consortium name="US DOE Joint Genome Institute (JGI-PGF)"/>
            <person name="Walter F."/>
            <person name="Albersmeier A."/>
            <person name="Kalinowski J."/>
            <person name="Ruckert C."/>
        </authorList>
    </citation>
    <scope>NUCLEOTIDE SEQUENCE [LARGE SCALE GENOMIC DNA]</scope>
    <source>
        <strain evidence="3 4">KCTC 19473</strain>
    </source>
</reference>
<dbReference type="Pfam" id="PF10282">
    <property type="entry name" value="Lactonase"/>
    <property type="match status" value="1"/>
</dbReference>
<evidence type="ECO:0000313" key="3">
    <source>
        <dbReference type="EMBL" id="GHD21328.1"/>
    </source>
</evidence>
<evidence type="ECO:0000313" key="4">
    <source>
        <dbReference type="Proteomes" id="UP000654947"/>
    </source>
</evidence>
<dbReference type="PANTHER" id="PTHR30344">
    <property type="entry name" value="6-PHOSPHOGLUCONOLACTONASE-RELATED"/>
    <property type="match status" value="1"/>
</dbReference>
<dbReference type="InterPro" id="IPR015943">
    <property type="entry name" value="WD40/YVTN_repeat-like_dom_sf"/>
</dbReference>
<feature type="region of interest" description="Disordered" evidence="2">
    <location>
        <begin position="1"/>
        <end position="23"/>
    </location>
</feature>
<name>A0A918XA90_9ACTN</name>
<comment type="caution">
    <text evidence="3">The sequence shown here is derived from an EMBL/GenBank/DDBJ whole genome shotgun (WGS) entry which is preliminary data.</text>
</comment>
<dbReference type="GO" id="GO:0017057">
    <property type="term" value="F:6-phosphogluconolactonase activity"/>
    <property type="evidence" value="ECO:0007669"/>
    <property type="project" value="TreeGrafter"/>
</dbReference>
<dbReference type="AlphaFoldDB" id="A0A918XA90"/>
<dbReference type="SUPFAM" id="SSF51004">
    <property type="entry name" value="C-terminal (heme d1) domain of cytochrome cd1-nitrite reductase"/>
    <property type="match status" value="1"/>
</dbReference>
<dbReference type="PANTHER" id="PTHR30344:SF1">
    <property type="entry name" value="6-PHOSPHOGLUCONOLACTONASE"/>
    <property type="match status" value="1"/>
</dbReference>
<keyword evidence="4" id="KW-1185">Reference proteome</keyword>
<dbReference type="Proteomes" id="UP000654947">
    <property type="component" value="Unassembled WGS sequence"/>
</dbReference>
<comment type="similarity">
    <text evidence="1">Belongs to the cycloisomerase 2 family.</text>
</comment>
<accession>A0A918XA90</accession>
<dbReference type="InterPro" id="IPR019405">
    <property type="entry name" value="Lactonase_7-beta_prop"/>
</dbReference>
<dbReference type="InterPro" id="IPR050282">
    <property type="entry name" value="Cycloisomerase_2"/>
</dbReference>
<dbReference type="RefSeq" id="WP_017576351.1">
    <property type="nucleotide sequence ID" value="NZ_BMXL01000005.1"/>
</dbReference>
<sequence>MNTGATTPTPDPTPAPEHDPLTGRRMLYVGTYTPGSEPAGRGGGVHRVWFDPDTGELADGGVAAPVVGPSFLALNAHRPWVYAVSERTGGTVTVLRVEHDGGLTEFGVQATYGAFPCHVSALGDHEAVVSNYGDGRVAVTGFGSDGRPDGEPDHYSGEYEPWQLFEHTGHGPVTGRQEGPHAHSSLLVPDTVDPDLRTLLVADLGTDELRAYRVAENVAADPSEPPGDGAPGMKFVPGGLQGRVALPPGSGPRHMLLSPDGRHVYVTGELDSRVHVVRWTGDIDHARYLGSVPATGKEAVGENFPAELALHRDHLYVSNRGADVVSTFALHDGTRPEHLADTPVGAWPRHFAVVRGHRDEPDHLVVAGQNGGDLRSLRLDPGTGLPTDTGHRLALPDPVCVLPVPLRRIRRNQRPGG</sequence>
<evidence type="ECO:0000256" key="2">
    <source>
        <dbReference type="SAM" id="MobiDB-lite"/>
    </source>
</evidence>
<proteinExistence type="inferred from homology"/>
<dbReference type="EMBL" id="BMXL01000005">
    <property type="protein sequence ID" value="GHD21328.1"/>
    <property type="molecule type" value="Genomic_DNA"/>
</dbReference>
<dbReference type="InterPro" id="IPR011048">
    <property type="entry name" value="Haem_d1_sf"/>
</dbReference>